<dbReference type="Ensembl" id="ENSPSTT00000027379.1">
    <property type="protein sequence ID" value="ENSPSTP00000026025.1"/>
    <property type="gene ID" value="ENSPSTG00000019121.1"/>
</dbReference>
<reference evidence="4" key="1">
    <citation type="submission" date="2025-08" db="UniProtKB">
        <authorList>
            <consortium name="Ensembl"/>
        </authorList>
    </citation>
    <scope>IDENTIFICATION</scope>
</reference>
<reference evidence="4" key="2">
    <citation type="submission" date="2025-09" db="UniProtKB">
        <authorList>
            <consortium name="Ensembl"/>
        </authorList>
    </citation>
    <scope>IDENTIFICATION</scope>
</reference>
<comment type="subcellular location">
    <subcellularLocation>
        <location evidence="1">Nucleus</location>
    </subcellularLocation>
</comment>
<feature type="compositionally biased region" description="Acidic residues" evidence="2">
    <location>
        <begin position="55"/>
        <end position="73"/>
    </location>
</feature>
<evidence type="ECO:0000313" key="4">
    <source>
        <dbReference type="Ensembl" id="ENSPSTP00000026025.1"/>
    </source>
</evidence>
<keyword evidence="1" id="KW-0227">DNA damage</keyword>
<dbReference type="GO" id="GO:0005634">
    <property type="term" value="C:nucleus"/>
    <property type="evidence" value="ECO:0007669"/>
    <property type="project" value="UniProtKB-SubCell"/>
</dbReference>
<sequence>MAESDGSGDSFSPRSSGSARSRLSLPSASRNGSVSQRRQRRLSGSLGRPPASEKGDEEDEEEEEDEDDGEEPESERPRPPGSSESGGDERSRRMIRNQYRELICNVQQNREDMLSSKSNRLTEALEEANQLFSGVSRAREAALDAQFLVLASNLGKEKANELRSEITTFDSLTFAEDLVSSSLRLCPLLYRIITQKPEIVRQRLQVLMGHNSFPLNFFD</sequence>
<dbReference type="GO" id="GO:0006281">
    <property type="term" value="P:DNA repair"/>
    <property type="evidence" value="ECO:0007669"/>
    <property type="project" value="UniProtKB-UniRule"/>
</dbReference>
<accession>A0A8C9LGR1</accession>
<comment type="function">
    <text evidence="1">Component of the SMC5-SMC6 complex, that promotes sister chromatid alignment after DNA damage and facilitates double-stranded DNA breaks (DSBs) repair via homologous recombination between sister chromatids.</text>
</comment>
<protein>
    <recommendedName>
        <fullName evidence="1">Non-structural maintenance of chromosomes element 4</fullName>
    </recommendedName>
</protein>
<feature type="domain" description="Nse4/EID protein Nse3/MAGE-binding" evidence="3">
    <location>
        <begin position="144"/>
        <end position="180"/>
    </location>
</feature>
<keyword evidence="1" id="KW-0233">DNA recombination</keyword>
<evidence type="ECO:0000256" key="1">
    <source>
        <dbReference type="RuleBase" id="RU365071"/>
    </source>
</evidence>
<evidence type="ECO:0000256" key="2">
    <source>
        <dbReference type="SAM" id="MobiDB-lite"/>
    </source>
</evidence>
<dbReference type="Proteomes" id="UP000694428">
    <property type="component" value="Unplaced"/>
</dbReference>
<dbReference type="AlphaFoldDB" id="A0A8C9LGR1"/>
<dbReference type="GO" id="GO:0030915">
    <property type="term" value="C:Smc5-Smc6 complex"/>
    <property type="evidence" value="ECO:0007669"/>
    <property type="project" value="UniProtKB-UniRule"/>
</dbReference>
<name>A0A8C9LGR1_PAVCR</name>
<dbReference type="PANTHER" id="PTHR16140:SF0">
    <property type="entry name" value="NON-STRUCTURAL MAINTENANCE OF CHROMOSOMES ELEMENT 4"/>
    <property type="match status" value="1"/>
</dbReference>
<evidence type="ECO:0000259" key="3">
    <source>
        <dbReference type="Pfam" id="PF15412"/>
    </source>
</evidence>
<dbReference type="PANTHER" id="PTHR16140">
    <property type="entry name" value="NON-STRUCTURAL MAINTENANCE OF CHROMOSOMES ELEMENT 4"/>
    <property type="match status" value="1"/>
</dbReference>
<keyword evidence="1" id="KW-0234">DNA repair</keyword>
<evidence type="ECO:0000313" key="5">
    <source>
        <dbReference type="Proteomes" id="UP000694428"/>
    </source>
</evidence>
<proteinExistence type="inferred from homology"/>
<comment type="subunit">
    <text evidence="1">Component of the SMC5-SMC6 complex.</text>
</comment>
<feature type="compositionally biased region" description="Low complexity" evidence="2">
    <location>
        <begin position="1"/>
        <end position="30"/>
    </location>
</feature>
<dbReference type="InterPro" id="IPR029225">
    <property type="entry name" value="Nse4_Nse3-bd"/>
</dbReference>
<comment type="similarity">
    <text evidence="1">Belongs to the NSE4 family.</text>
</comment>
<keyword evidence="1" id="KW-0539">Nucleus</keyword>
<dbReference type="Pfam" id="PF15412">
    <property type="entry name" value="Nse4-Nse3_bdg"/>
    <property type="match status" value="1"/>
</dbReference>
<keyword evidence="5" id="KW-1185">Reference proteome</keyword>
<feature type="region of interest" description="Disordered" evidence="2">
    <location>
        <begin position="1"/>
        <end position="92"/>
    </location>
</feature>
<organism evidence="4 5">
    <name type="scientific">Pavo cristatus</name>
    <name type="common">Indian peafowl</name>
    <name type="synonym">Blue peafowl</name>
    <dbReference type="NCBI Taxonomy" id="9049"/>
    <lineage>
        <taxon>Eukaryota</taxon>
        <taxon>Metazoa</taxon>
        <taxon>Chordata</taxon>
        <taxon>Craniata</taxon>
        <taxon>Vertebrata</taxon>
        <taxon>Euteleostomi</taxon>
        <taxon>Archelosauria</taxon>
        <taxon>Archosauria</taxon>
        <taxon>Dinosauria</taxon>
        <taxon>Saurischia</taxon>
        <taxon>Theropoda</taxon>
        <taxon>Coelurosauria</taxon>
        <taxon>Aves</taxon>
        <taxon>Neognathae</taxon>
        <taxon>Galloanserae</taxon>
        <taxon>Galliformes</taxon>
        <taxon>Phasianidae</taxon>
        <taxon>Phasianinae</taxon>
        <taxon>Pavo</taxon>
    </lineage>
</organism>
<dbReference type="InterPro" id="IPR027786">
    <property type="entry name" value="Nse4/EID"/>
</dbReference>
<dbReference type="GO" id="GO:0006310">
    <property type="term" value="P:DNA recombination"/>
    <property type="evidence" value="ECO:0007669"/>
    <property type="project" value="UniProtKB-UniRule"/>
</dbReference>